<evidence type="ECO:0000256" key="11">
    <source>
        <dbReference type="SAM" id="MobiDB-lite"/>
    </source>
</evidence>
<dbReference type="InterPro" id="IPR053940">
    <property type="entry name" value="UTP25_NTPase-like"/>
</dbReference>
<evidence type="ECO:0000256" key="6">
    <source>
        <dbReference type="ARBA" id="ARBA00022517"/>
    </source>
</evidence>
<dbReference type="EMBL" id="RCSX01000007">
    <property type="protein sequence ID" value="KAF7932777.1"/>
    <property type="molecule type" value="Genomic_DNA"/>
</dbReference>
<feature type="compositionally biased region" description="Gly residues" evidence="11">
    <location>
        <begin position="11"/>
        <end position="40"/>
    </location>
</feature>
<evidence type="ECO:0000256" key="9">
    <source>
        <dbReference type="ARBA" id="ARBA00023274"/>
    </source>
</evidence>
<evidence type="ECO:0000256" key="2">
    <source>
        <dbReference type="ARBA" id="ARBA00004604"/>
    </source>
</evidence>
<comment type="subcellular location">
    <subcellularLocation>
        <location evidence="2 10">Nucleus</location>
        <location evidence="2 10">Nucleolus</location>
    </subcellularLocation>
</comment>
<evidence type="ECO:0000256" key="5">
    <source>
        <dbReference type="ARBA" id="ARBA00015422"/>
    </source>
</evidence>
<keyword evidence="7 10" id="KW-0698">rRNA processing</keyword>
<feature type="domain" description="UTP25 NTP hydrolase-like" evidence="13">
    <location>
        <begin position="262"/>
        <end position="519"/>
    </location>
</feature>
<keyword evidence="9 10" id="KW-0687">Ribonucleoprotein</keyword>
<evidence type="ECO:0000259" key="13">
    <source>
        <dbReference type="Pfam" id="PF22916"/>
    </source>
</evidence>
<accession>A0ABQ7ISJ5</accession>
<sequence>MAFGQRNISRGGRGGGGGGSSFRGRGGGRGGPRGRGGMRGGRGRGRGRPVFDSARLAQKEEDEESGSESEESSQDEASEEESSDDDDDDEPVPAVKSYTALMQSFTRDSAPQAKRRKLNVDKEEKEDEDANLMDEDTNDADLVEEEEEGPETATEGVLEEDDEEDKADPFEAHFANPDDNILSRRLQHLEKGQWALRMSSLAKVGTAITSIPGDGEPRAMKAVTISNPDGLKLKQKLANVIKKQRPTFDALEKSIAPLVFGYQDLLFTERNTSNAESLRRLTCLHAVNHVFKTRDRVIKNNSRLAREDSSDDLELRDQGFTRPKVLMLLPTRGSCVRMVDMITSLCEPEQQENRKRFNDSFVDKEENYSTDKPEDFRELFAGNDDDMFRLGLKFTRKTIKYFSQFYNSDIIFASPLGLRMAIGDEDAKKVDHDFLSSIEMVIVDQADALLMQNWEHVEFIFDHLNLQPKEAHGCDFSRVRSWYLDNNAKYFRQTIALAGFNTPELQTMFYTQSQNWEGKAKVTSTYPGAIQELGLKVKQTFSRIDTESIASDPESRFEYFTSAIIPTLTRRSKDSSGTLLFIPSYMDFVKVRNYFSTSATTSSLSFGSISEYTTPKEVARARSHFFSGRHNVLLYTERAHHFRRYQIRGVKKVIMYGIPENPIFYKEIVGGYLGRSVREGDLEPGDGTVRAVFSKWDSMKLERIAGTERVNKMIKEKGDTFDFL</sequence>
<comment type="caution">
    <text evidence="14">The sequence shown here is derived from an EMBL/GenBank/DDBJ whole genome shotgun (WGS) entry which is preliminary data.</text>
</comment>
<dbReference type="PANTHER" id="PTHR12933:SF0">
    <property type="entry name" value="U3 SMALL NUCLEOLAR RNA-ASSOCIATED PROTEIN 25 HOMOLOG"/>
    <property type="match status" value="1"/>
</dbReference>
<dbReference type="Pfam" id="PF06862">
    <property type="entry name" value="Utp25_C"/>
    <property type="match status" value="1"/>
</dbReference>
<feature type="compositionally biased region" description="Polar residues" evidence="11">
    <location>
        <begin position="100"/>
        <end position="109"/>
    </location>
</feature>
<organism evidence="14 15">
    <name type="scientific">Botrytis deweyae</name>
    <dbReference type="NCBI Taxonomy" id="2478750"/>
    <lineage>
        <taxon>Eukaryota</taxon>
        <taxon>Fungi</taxon>
        <taxon>Dikarya</taxon>
        <taxon>Ascomycota</taxon>
        <taxon>Pezizomycotina</taxon>
        <taxon>Leotiomycetes</taxon>
        <taxon>Helotiales</taxon>
        <taxon>Sclerotiniaceae</taxon>
        <taxon>Botrytis</taxon>
    </lineage>
</organism>
<keyword evidence="8 10" id="KW-0539">Nucleus</keyword>
<evidence type="ECO:0000256" key="8">
    <source>
        <dbReference type="ARBA" id="ARBA00023242"/>
    </source>
</evidence>
<feature type="domain" description="UTP25 C-terminal" evidence="12">
    <location>
        <begin position="530"/>
        <end position="723"/>
    </location>
</feature>
<keyword evidence="15" id="KW-1185">Reference proteome</keyword>
<comment type="subunit">
    <text evidence="4 10">Component of the ribosomal small subunit (SSU) processome composed of at least 40 protein subunits and snoRNA U3.</text>
</comment>
<proteinExistence type="inferred from homology"/>
<reference evidence="14 15" key="1">
    <citation type="journal article" date="2020" name="Genome Biol. Evol.">
        <title>Comparative genomics of Sclerotiniaceae.</title>
        <authorList>
            <person name="Valero Jimenez C.A."/>
            <person name="Steentjes M."/>
            <person name="Scholten O.E."/>
            <person name="Van Kan J.A.L."/>
        </authorList>
    </citation>
    <scope>NUCLEOTIDE SEQUENCE [LARGE SCALE GENOMIC DNA]</scope>
    <source>
        <strain evidence="14 15">B1</strain>
    </source>
</reference>
<evidence type="ECO:0000256" key="1">
    <source>
        <dbReference type="ARBA" id="ARBA00002883"/>
    </source>
</evidence>
<dbReference type="InterPro" id="IPR010678">
    <property type="entry name" value="UTP25"/>
</dbReference>
<comment type="similarity">
    <text evidence="3 10">Belongs to the UTP25 family.</text>
</comment>
<dbReference type="PANTHER" id="PTHR12933">
    <property type="entry name" value="ORF PROTEIN-RELATED"/>
    <property type="match status" value="1"/>
</dbReference>
<dbReference type="RefSeq" id="XP_038812169.1">
    <property type="nucleotide sequence ID" value="XM_038951696.1"/>
</dbReference>
<evidence type="ECO:0000259" key="12">
    <source>
        <dbReference type="Pfam" id="PF06862"/>
    </source>
</evidence>
<evidence type="ECO:0000256" key="10">
    <source>
        <dbReference type="RuleBase" id="RU365070"/>
    </source>
</evidence>
<feature type="region of interest" description="Disordered" evidence="11">
    <location>
        <begin position="1"/>
        <end position="162"/>
    </location>
</feature>
<comment type="function">
    <text evidence="1 10">DEAD-box RNA helicase-like protein required for pre-18S rRNA processing, specifically at sites A0, A1, and A2.</text>
</comment>
<dbReference type="Pfam" id="PF22916">
    <property type="entry name" value="UTP25_NTPase-like"/>
    <property type="match status" value="1"/>
</dbReference>
<dbReference type="GeneID" id="62230850"/>
<feature type="compositionally biased region" description="Acidic residues" evidence="11">
    <location>
        <begin position="60"/>
        <end position="91"/>
    </location>
</feature>
<keyword evidence="6 10" id="KW-0690">Ribosome biogenesis</keyword>
<name>A0ABQ7ISJ5_9HELO</name>
<evidence type="ECO:0000256" key="7">
    <source>
        <dbReference type="ARBA" id="ARBA00022552"/>
    </source>
</evidence>
<evidence type="ECO:0000256" key="3">
    <source>
        <dbReference type="ARBA" id="ARBA00009223"/>
    </source>
</evidence>
<dbReference type="InterPro" id="IPR053939">
    <property type="entry name" value="UTP25_C"/>
</dbReference>
<feature type="compositionally biased region" description="Acidic residues" evidence="11">
    <location>
        <begin position="124"/>
        <end position="150"/>
    </location>
</feature>
<protein>
    <recommendedName>
        <fullName evidence="5 10">U3 small nucleolar RNA-associated protein 25</fullName>
        <shortName evidence="10">U3 snoRNA-associated protein 25</shortName>
    </recommendedName>
</protein>
<dbReference type="Proteomes" id="UP000783213">
    <property type="component" value="Unassembled WGS sequence"/>
</dbReference>
<evidence type="ECO:0000313" key="14">
    <source>
        <dbReference type="EMBL" id="KAF7932777.1"/>
    </source>
</evidence>
<evidence type="ECO:0000256" key="4">
    <source>
        <dbReference type="ARBA" id="ARBA00011192"/>
    </source>
</evidence>
<evidence type="ECO:0000313" key="15">
    <source>
        <dbReference type="Proteomes" id="UP000783213"/>
    </source>
</evidence>
<gene>
    <name evidence="14" type="ORF">EAE98_004076</name>
</gene>